<evidence type="ECO:0000256" key="1">
    <source>
        <dbReference type="ARBA" id="ARBA00004418"/>
    </source>
</evidence>
<feature type="domain" description="AlgX/AlgJ SGNH hydrolase-like" evidence="7">
    <location>
        <begin position="68"/>
        <end position="238"/>
    </location>
</feature>
<evidence type="ECO:0000256" key="4">
    <source>
        <dbReference type="ARBA" id="ARBA00022729"/>
    </source>
</evidence>
<keyword evidence="9" id="KW-1185">Reference proteome</keyword>
<name>A0A844VYY7_9RHOB</name>
<evidence type="ECO:0000256" key="2">
    <source>
        <dbReference type="ARBA" id="ARBA00005182"/>
    </source>
</evidence>
<dbReference type="GO" id="GO:0042121">
    <property type="term" value="P:alginic acid biosynthetic process"/>
    <property type="evidence" value="ECO:0007669"/>
    <property type="project" value="UniProtKB-UniPathway"/>
</dbReference>
<dbReference type="InterPro" id="IPR031811">
    <property type="entry name" value="ALGX/ALGJ_SGNH-like"/>
</dbReference>
<evidence type="ECO:0000256" key="6">
    <source>
        <dbReference type="ARBA" id="ARBA00022841"/>
    </source>
</evidence>
<proteinExistence type="predicted"/>
<reference evidence="8 9" key="1">
    <citation type="submission" date="2019-11" db="EMBL/GenBank/DDBJ databases">
        <title>Pseudooceanicola pacifica sp. nov., isolated from deep-sea sediment of the Pacific Ocean.</title>
        <authorList>
            <person name="Lyu L."/>
        </authorList>
    </citation>
    <scope>NUCLEOTIDE SEQUENCE [LARGE SCALE GENOMIC DNA]</scope>
    <source>
        <strain evidence="8 9">216_PA32_1</strain>
    </source>
</reference>
<protein>
    <recommendedName>
        <fullName evidence="7">AlgX/AlgJ SGNH hydrolase-like domain-containing protein</fullName>
    </recommendedName>
</protein>
<evidence type="ECO:0000313" key="8">
    <source>
        <dbReference type="EMBL" id="MWB76976.1"/>
    </source>
</evidence>
<accession>A0A844VYY7</accession>
<keyword evidence="4" id="KW-0732">Signal</keyword>
<dbReference type="Proteomes" id="UP000443843">
    <property type="component" value="Unassembled WGS sequence"/>
</dbReference>
<keyword evidence="5" id="KW-0574">Periplasm</keyword>
<evidence type="ECO:0000256" key="5">
    <source>
        <dbReference type="ARBA" id="ARBA00022764"/>
    </source>
</evidence>
<evidence type="ECO:0000259" key="7">
    <source>
        <dbReference type="Pfam" id="PF16822"/>
    </source>
</evidence>
<dbReference type="UniPathway" id="UPA00286"/>
<dbReference type="GO" id="GO:0042597">
    <property type="term" value="C:periplasmic space"/>
    <property type="evidence" value="ECO:0007669"/>
    <property type="project" value="UniProtKB-SubCell"/>
</dbReference>
<dbReference type="AlphaFoldDB" id="A0A844VYY7"/>
<dbReference type="EMBL" id="WNXQ01000001">
    <property type="protein sequence ID" value="MWB76976.1"/>
    <property type="molecule type" value="Genomic_DNA"/>
</dbReference>
<evidence type="ECO:0000256" key="3">
    <source>
        <dbReference type="ARBA" id="ARBA00022679"/>
    </source>
</evidence>
<gene>
    <name evidence="8" type="ORF">GLS40_02925</name>
</gene>
<comment type="subcellular location">
    <subcellularLocation>
        <location evidence="1">Periplasm</location>
    </subcellularLocation>
</comment>
<dbReference type="Pfam" id="PF16822">
    <property type="entry name" value="ALGX"/>
    <property type="match status" value="1"/>
</dbReference>
<keyword evidence="3" id="KW-0808">Transferase</keyword>
<evidence type="ECO:0000313" key="9">
    <source>
        <dbReference type="Proteomes" id="UP000443843"/>
    </source>
</evidence>
<comment type="caution">
    <text evidence="8">The sequence shown here is derived from an EMBL/GenBank/DDBJ whole genome shotgun (WGS) entry which is preliminary data.</text>
</comment>
<dbReference type="RefSeq" id="WP_160381092.1">
    <property type="nucleotide sequence ID" value="NZ_WNXQ01000001.1"/>
</dbReference>
<dbReference type="GO" id="GO:0016740">
    <property type="term" value="F:transferase activity"/>
    <property type="evidence" value="ECO:0007669"/>
    <property type="project" value="UniProtKB-KW"/>
</dbReference>
<keyword evidence="6" id="KW-0016">Alginate biosynthesis</keyword>
<sequence>MRQVGLFLVTALIGIAALPAANLVRWLNGNEDAGRAMAEHDFFNLDLPLAMLSAVVSPLGISVDPGQVVIGHDGWLYLGNHYDESLHRRRIGGYDVDDQLAAATVDKLVGWRAWLLAQGVADFRVLIGPNKSTQYPDHMPVWVDPRPGTPLDRIMAVPGAGSLITDPRAALTRQDVVPGAELYFRTDTHWNTFAGAIAARDWLGTVDLRGQRLTLPGIRDPLVVRRAAGDLSEFLRLTAVMKDRDIDYAFDSPVPIETVRTLVETAQEVGRGGNPEIPNQMRPLMVTSPNAANRLKVLWIRDSFGTAVSKYMAGTFTDVIHVHYDTAFASDGQMLRDLTRDWQPDLVLLTVVERRSIAPFLGPAPRVPGG</sequence>
<organism evidence="8 9">
    <name type="scientific">Pseudooceanicola pacificus</name>
    <dbReference type="NCBI Taxonomy" id="2676438"/>
    <lineage>
        <taxon>Bacteria</taxon>
        <taxon>Pseudomonadati</taxon>
        <taxon>Pseudomonadota</taxon>
        <taxon>Alphaproteobacteria</taxon>
        <taxon>Rhodobacterales</taxon>
        <taxon>Paracoccaceae</taxon>
        <taxon>Pseudooceanicola</taxon>
    </lineage>
</organism>
<comment type="pathway">
    <text evidence="2">Glycan biosynthesis; alginate biosynthesis.</text>
</comment>